<dbReference type="EMBL" id="VOOR01000017">
    <property type="protein sequence ID" value="TXB63299.1"/>
    <property type="molecule type" value="Genomic_DNA"/>
</dbReference>
<evidence type="ECO:0000313" key="1">
    <source>
        <dbReference type="EMBL" id="TXB63299.1"/>
    </source>
</evidence>
<dbReference type="Proteomes" id="UP000321580">
    <property type="component" value="Unassembled WGS sequence"/>
</dbReference>
<reference evidence="1 2" key="1">
    <citation type="submission" date="2019-08" db="EMBL/GenBank/DDBJ databases">
        <title>Genome of Phaeodactylibacter luteus.</title>
        <authorList>
            <person name="Bowman J.P."/>
        </authorList>
    </citation>
    <scope>NUCLEOTIDE SEQUENCE [LARGE SCALE GENOMIC DNA]</scope>
    <source>
        <strain evidence="1 2">KCTC 42180</strain>
    </source>
</reference>
<keyword evidence="2" id="KW-1185">Reference proteome</keyword>
<proteinExistence type="predicted"/>
<dbReference type="RefSeq" id="WP_147167371.1">
    <property type="nucleotide sequence ID" value="NZ_VOOR01000017.1"/>
</dbReference>
<organism evidence="1 2">
    <name type="scientific">Phaeodactylibacter luteus</name>
    <dbReference type="NCBI Taxonomy" id="1564516"/>
    <lineage>
        <taxon>Bacteria</taxon>
        <taxon>Pseudomonadati</taxon>
        <taxon>Bacteroidota</taxon>
        <taxon>Saprospiria</taxon>
        <taxon>Saprospirales</taxon>
        <taxon>Haliscomenobacteraceae</taxon>
        <taxon>Phaeodactylibacter</taxon>
    </lineage>
</organism>
<gene>
    <name evidence="1" type="ORF">FRY97_09985</name>
</gene>
<name>A0A5C6RMY7_9BACT</name>
<comment type="caution">
    <text evidence="1">The sequence shown here is derived from an EMBL/GenBank/DDBJ whole genome shotgun (WGS) entry which is preliminary data.</text>
</comment>
<accession>A0A5C6RMY7</accession>
<evidence type="ECO:0000313" key="2">
    <source>
        <dbReference type="Proteomes" id="UP000321580"/>
    </source>
</evidence>
<protein>
    <submittedName>
        <fullName evidence="1">Uncharacterized protein</fullName>
    </submittedName>
</protein>
<dbReference type="OrthoDB" id="1493269at2"/>
<sequence length="159" mass="17724">MAAPFIPEDLIEAAAAKLQDEAAFAQALEALKEASPVLLAYGFSESFEAFTAQEREYFLYLLLVIWTAVKESGTALADVDEQRLSELEEDNWNVLHGNKGGTFRARLDPFFEGARQEDLLAFIEDALTQDEEDEQQLVSREGQEALFVCLKTVVDGLTE</sequence>
<dbReference type="AlphaFoldDB" id="A0A5C6RMY7"/>